<dbReference type="CDD" id="cd06223">
    <property type="entry name" value="PRTases_typeI"/>
    <property type="match status" value="1"/>
</dbReference>
<dbReference type="InterPro" id="IPR000836">
    <property type="entry name" value="PRTase_dom"/>
</dbReference>
<evidence type="ECO:0000313" key="3">
    <source>
        <dbReference type="Proteomes" id="UP000443582"/>
    </source>
</evidence>
<dbReference type="EMBL" id="QDKL01000001">
    <property type="protein sequence ID" value="RZF22584.1"/>
    <property type="molecule type" value="Genomic_DNA"/>
</dbReference>
<name>A0ABY0IM34_9BACT</name>
<dbReference type="Proteomes" id="UP000443582">
    <property type="component" value="Unassembled WGS sequence"/>
</dbReference>
<comment type="caution">
    <text evidence="2">The sequence shown here is derived from an EMBL/GenBank/DDBJ whole genome shotgun (WGS) entry which is preliminary data.</text>
</comment>
<dbReference type="GO" id="GO:0016757">
    <property type="term" value="F:glycosyltransferase activity"/>
    <property type="evidence" value="ECO:0007669"/>
    <property type="project" value="UniProtKB-KW"/>
</dbReference>
<keyword evidence="2" id="KW-0328">Glycosyltransferase</keyword>
<evidence type="ECO:0000313" key="2">
    <source>
        <dbReference type="EMBL" id="RZF22584.1"/>
    </source>
</evidence>
<organism evidence="2 3">
    <name type="scientific">Halobacteriovorax vibrionivorans</name>
    <dbReference type="NCBI Taxonomy" id="2152716"/>
    <lineage>
        <taxon>Bacteria</taxon>
        <taxon>Pseudomonadati</taxon>
        <taxon>Bdellovibrionota</taxon>
        <taxon>Bacteriovoracia</taxon>
        <taxon>Bacteriovoracales</taxon>
        <taxon>Halobacteriovoraceae</taxon>
        <taxon>Halobacteriovorax</taxon>
    </lineage>
</organism>
<dbReference type="RefSeq" id="WP_114705529.1">
    <property type="nucleotide sequence ID" value="NZ_QDKL01000001.1"/>
</dbReference>
<dbReference type="InterPro" id="IPR029057">
    <property type="entry name" value="PRTase-like"/>
</dbReference>
<accession>A0ABY0IM34</accession>
<dbReference type="Gene3D" id="3.40.50.2020">
    <property type="match status" value="1"/>
</dbReference>
<sequence length="250" mass="28597">MFKNRKEAGQLLGEEFKEKLLEFKNVAIIALPRGGVPIAFEIAKMHKLPLDIFCVKKVGAPNNEELALGAVTEEGIGYLNQRIINHLNIDDLQLHRLTKQKKEEVKKQAQEFRNSRPPIDLSGRSIFIVDDGIATGATMKAAIKFLKKDHNIKNIFAVAPVSSRQSYNEIIDLVDDILVLETPHNFLSVGEFYLEFPQVSNKEVCEYLETSNELRRQKEKKESIRRFENEGGAIYESQDFTINKKHYHSK</sequence>
<dbReference type="Gene3D" id="3.30.1310.20">
    <property type="entry name" value="PRTase-like"/>
    <property type="match status" value="1"/>
</dbReference>
<keyword evidence="2" id="KW-0808">Transferase</keyword>
<protein>
    <submittedName>
        <fullName evidence="2">Phosphoribosyltransferase</fullName>
    </submittedName>
</protein>
<keyword evidence="3" id="KW-1185">Reference proteome</keyword>
<dbReference type="SUPFAM" id="SSF53271">
    <property type="entry name" value="PRTase-like"/>
    <property type="match status" value="1"/>
</dbReference>
<evidence type="ECO:0000259" key="1">
    <source>
        <dbReference type="Pfam" id="PF00156"/>
    </source>
</evidence>
<feature type="domain" description="Phosphoribosyltransferase" evidence="1">
    <location>
        <begin position="9"/>
        <end position="181"/>
    </location>
</feature>
<proteinExistence type="predicted"/>
<reference evidence="3" key="1">
    <citation type="journal article" date="2019" name="Int. J. Syst. Evol. Microbiol.">
        <title>Halobacteriovorax valvorus sp. nov., a novel prokaryotic predator isolated from coastal seawater of China.</title>
        <authorList>
            <person name="Chen M.-X."/>
        </authorList>
    </citation>
    <scope>NUCLEOTIDE SEQUENCE [LARGE SCALE GENOMIC DNA]</scope>
    <source>
        <strain evidence="3">BL9</strain>
    </source>
</reference>
<gene>
    <name evidence="2" type="ORF">DAY19_02090</name>
</gene>
<dbReference type="Pfam" id="PF00156">
    <property type="entry name" value="Pribosyltran"/>
    <property type="match status" value="1"/>
</dbReference>